<feature type="compositionally biased region" description="Pro residues" evidence="6">
    <location>
        <begin position="801"/>
        <end position="818"/>
    </location>
</feature>
<evidence type="ECO:0000256" key="2">
    <source>
        <dbReference type="ARBA" id="ARBA00022692"/>
    </source>
</evidence>
<feature type="transmembrane region" description="Helical" evidence="7">
    <location>
        <begin position="48"/>
        <end position="68"/>
    </location>
</feature>
<feature type="transmembrane region" description="Helical" evidence="7">
    <location>
        <begin position="111"/>
        <end position="128"/>
    </location>
</feature>
<feature type="domain" description="O-antigen ligase-related" evidence="8">
    <location>
        <begin position="215"/>
        <end position="381"/>
    </location>
</feature>
<dbReference type="InterPro" id="IPR051533">
    <property type="entry name" value="WaaL-like"/>
</dbReference>
<dbReference type="PANTHER" id="PTHR37422:SF13">
    <property type="entry name" value="LIPOPOLYSACCHARIDE BIOSYNTHESIS PROTEIN PA4999-RELATED"/>
    <property type="match status" value="1"/>
</dbReference>
<organism evidence="9 10">
    <name type="scientific">Candidatus Daviesbacteria bacterium RIFCSPHIGHO2_01_FULL_41_23</name>
    <dbReference type="NCBI Taxonomy" id="1797764"/>
    <lineage>
        <taxon>Bacteria</taxon>
        <taxon>Candidatus Daviesiibacteriota</taxon>
    </lineage>
</organism>
<comment type="caution">
    <text evidence="9">The sequence shown here is derived from an EMBL/GenBank/DDBJ whole genome shotgun (WGS) entry which is preliminary data.</text>
</comment>
<evidence type="ECO:0000256" key="1">
    <source>
        <dbReference type="ARBA" id="ARBA00004141"/>
    </source>
</evidence>
<feature type="transmembrane region" description="Helical" evidence="7">
    <location>
        <begin position="80"/>
        <end position="105"/>
    </location>
</feature>
<reference evidence="9 10" key="1">
    <citation type="journal article" date="2016" name="Nat. Commun.">
        <title>Thousands of microbial genomes shed light on interconnected biogeochemical processes in an aquifer system.</title>
        <authorList>
            <person name="Anantharaman K."/>
            <person name="Brown C.T."/>
            <person name="Hug L.A."/>
            <person name="Sharon I."/>
            <person name="Castelle C.J."/>
            <person name="Probst A.J."/>
            <person name="Thomas B.C."/>
            <person name="Singh A."/>
            <person name="Wilkins M.J."/>
            <person name="Karaoz U."/>
            <person name="Brodie E.L."/>
            <person name="Williams K.H."/>
            <person name="Hubbard S.S."/>
            <person name="Banfield J.F."/>
        </authorList>
    </citation>
    <scope>NUCLEOTIDE SEQUENCE [LARGE SCALE GENOMIC DNA]</scope>
</reference>
<dbReference type="Pfam" id="PF13181">
    <property type="entry name" value="TPR_8"/>
    <property type="match status" value="1"/>
</dbReference>
<feature type="repeat" description="TPR" evidence="5">
    <location>
        <begin position="664"/>
        <end position="697"/>
    </location>
</feature>
<dbReference type="EMBL" id="MFCR01000005">
    <property type="protein sequence ID" value="OGE19116.1"/>
    <property type="molecule type" value="Genomic_DNA"/>
</dbReference>
<accession>A0A1F5IS21</accession>
<feature type="transmembrane region" description="Helical" evidence="7">
    <location>
        <begin position="140"/>
        <end position="163"/>
    </location>
</feature>
<keyword evidence="4 7" id="KW-0472">Membrane</keyword>
<keyword evidence="3 7" id="KW-1133">Transmembrane helix</keyword>
<dbReference type="Pfam" id="PF04932">
    <property type="entry name" value="Wzy_C"/>
    <property type="match status" value="1"/>
</dbReference>
<dbReference type="SMART" id="SM00028">
    <property type="entry name" value="TPR"/>
    <property type="match status" value="2"/>
</dbReference>
<feature type="transmembrane region" description="Helical" evidence="7">
    <location>
        <begin position="232"/>
        <end position="252"/>
    </location>
</feature>
<feature type="transmembrane region" description="Helical" evidence="7">
    <location>
        <begin position="429"/>
        <end position="458"/>
    </location>
</feature>
<feature type="transmembrane region" description="Helical" evidence="7">
    <location>
        <begin position="264"/>
        <end position="287"/>
    </location>
</feature>
<proteinExistence type="predicted"/>
<feature type="region of interest" description="Disordered" evidence="6">
    <location>
        <begin position="751"/>
        <end position="818"/>
    </location>
</feature>
<protein>
    <recommendedName>
        <fullName evidence="8">O-antigen ligase-related domain-containing protein</fullName>
    </recommendedName>
</protein>
<feature type="transmembrane region" description="Helical" evidence="7">
    <location>
        <begin position="208"/>
        <end position="226"/>
    </location>
</feature>
<keyword evidence="2 7" id="KW-0812">Transmembrane</keyword>
<dbReference type="Proteomes" id="UP000176336">
    <property type="component" value="Unassembled WGS sequence"/>
</dbReference>
<name>A0A1F5IS21_9BACT</name>
<dbReference type="GO" id="GO:0016020">
    <property type="term" value="C:membrane"/>
    <property type="evidence" value="ECO:0007669"/>
    <property type="project" value="UniProtKB-SubCell"/>
</dbReference>
<keyword evidence="5" id="KW-0802">TPR repeat</keyword>
<evidence type="ECO:0000313" key="10">
    <source>
        <dbReference type="Proteomes" id="UP000176336"/>
    </source>
</evidence>
<evidence type="ECO:0000256" key="5">
    <source>
        <dbReference type="PROSITE-ProRule" id="PRU00339"/>
    </source>
</evidence>
<sequence length="818" mass="89268">MEDLNINLKELVQTYSGIIFKIGLILVILATFFLFSNLTSEFFETPKFLVLLVFSGLLLVLLTLRFTIDNKVILIRTPLDIPLLLLLAVGIISTVLSPSPFIALLGDQLKIHGSLVSLITYVIFYFVLIHNFKNAKEVKWLLNLVIIASQLLAVISLLSYSGLRILPAPWAQTVNFTPTGSTFSTTAILALFLPFIVTQVLNSRKPLFLILNSIFLLLSGLTIALTGTWATWIAALTAFVLTLFISNLRNLSNLRDLSNLNSFSLIRLVGLISPIVIIALTIILSVIPPLGGAKNPLYAKAQAFPREIQLNFKDSWKISISAFRDSPFWGTGPASYTFNFTNYKPVEFNASKSWNLRFDSPFNEYLLVLANLGGIGLVALLSLTALFISSAYRVIWQEMRLRNRTNSLPQTAVHQPADQLPTLLAISGLVFFIILALHAGTLGLWVTGLLMLAAFMVVSQKNNQNSFGLNQNKPGLNNLKGAFLRIAGFSNSNSPAETIRIDALPGTLLTIALALVLSAVFFGSKLVLADYHHRLALNAISQNQGIIAYNELTAAEKLNPQNDLYRTDLAQINFALANALAAAKGPTEASPTGSLTDQDKQTIQTLLQQSINEGKAATALSPRSSTNWEILGLLYRQIAGVAQNALLFSLDSYGRAIFQDPLNPNLRVSVGGVYYAIKNYDLAIRFFTDAINLKPDFANGYYNLSVALRDKGDLSNAQALAEKLLTLVDKNSNDYKVANDYLTDLKAKIEASSPKTTEAPTQPPAAGTSGALQKEELPKVINLPKPEQIATPEAVKKPETTPTPTPSPAPAEQPTANP</sequence>
<evidence type="ECO:0000256" key="6">
    <source>
        <dbReference type="SAM" id="MobiDB-lite"/>
    </source>
</evidence>
<dbReference type="SUPFAM" id="SSF48452">
    <property type="entry name" value="TPR-like"/>
    <property type="match status" value="1"/>
</dbReference>
<feature type="transmembrane region" description="Helical" evidence="7">
    <location>
        <begin position="12"/>
        <end position="36"/>
    </location>
</feature>
<dbReference type="AlphaFoldDB" id="A0A1F5IS21"/>
<evidence type="ECO:0000256" key="4">
    <source>
        <dbReference type="ARBA" id="ARBA00023136"/>
    </source>
</evidence>
<dbReference type="InterPro" id="IPR019734">
    <property type="entry name" value="TPR_rpt"/>
</dbReference>
<gene>
    <name evidence="9" type="ORF">A2871_01320</name>
</gene>
<evidence type="ECO:0000259" key="8">
    <source>
        <dbReference type="Pfam" id="PF04932"/>
    </source>
</evidence>
<dbReference type="PANTHER" id="PTHR37422">
    <property type="entry name" value="TEICHURONIC ACID BIOSYNTHESIS PROTEIN TUAE"/>
    <property type="match status" value="1"/>
</dbReference>
<evidence type="ECO:0000256" key="7">
    <source>
        <dbReference type="SAM" id="Phobius"/>
    </source>
</evidence>
<dbReference type="InterPro" id="IPR011990">
    <property type="entry name" value="TPR-like_helical_dom_sf"/>
</dbReference>
<dbReference type="Gene3D" id="1.25.40.10">
    <property type="entry name" value="Tetratricopeptide repeat domain"/>
    <property type="match status" value="1"/>
</dbReference>
<evidence type="ECO:0000313" key="9">
    <source>
        <dbReference type="EMBL" id="OGE19116.1"/>
    </source>
</evidence>
<comment type="subcellular location">
    <subcellularLocation>
        <location evidence="1">Membrane</location>
        <topology evidence="1">Multi-pass membrane protein</topology>
    </subcellularLocation>
</comment>
<feature type="transmembrane region" description="Helical" evidence="7">
    <location>
        <begin position="365"/>
        <end position="395"/>
    </location>
</feature>
<dbReference type="InterPro" id="IPR007016">
    <property type="entry name" value="O-antigen_ligase-rel_domated"/>
</dbReference>
<feature type="transmembrane region" description="Helical" evidence="7">
    <location>
        <begin position="183"/>
        <end position="201"/>
    </location>
</feature>
<evidence type="ECO:0000256" key="3">
    <source>
        <dbReference type="ARBA" id="ARBA00022989"/>
    </source>
</evidence>
<dbReference type="PROSITE" id="PS50005">
    <property type="entry name" value="TPR"/>
    <property type="match status" value="1"/>
</dbReference>